<evidence type="ECO:0000256" key="4">
    <source>
        <dbReference type="ARBA" id="ARBA00025765"/>
    </source>
</evidence>
<evidence type="ECO:0008006" key="9">
    <source>
        <dbReference type="Google" id="ProtNLM"/>
    </source>
</evidence>
<feature type="domain" description="RNA polymerase subunit H/Rpb5 C-terminal" evidence="5">
    <location>
        <begin position="132"/>
        <end position="204"/>
    </location>
</feature>
<dbReference type="GO" id="GO:0006362">
    <property type="term" value="P:transcription elongation by RNA polymerase I"/>
    <property type="evidence" value="ECO:0007669"/>
    <property type="project" value="TreeGrafter"/>
</dbReference>
<accession>A0AAD3S2Y7</accession>
<dbReference type="GO" id="GO:0003899">
    <property type="term" value="F:DNA-directed RNA polymerase activity"/>
    <property type="evidence" value="ECO:0007669"/>
    <property type="project" value="InterPro"/>
</dbReference>
<dbReference type="HAMAP" id="MF_00025">
    <property type="entry name" value="RNApol_Rpo5_RPB5"/>
    <property type="match status" value="1"/>
</dbReference>
<evidence type="ECO:0000259" key="5">
    <source>
        <dbReference type="Pfam" id="PF01191"/>
    </source>
</evidence>
<evidence type="ECO:0000256" key="1">
    <source>
        <dbReference type="ARBA" id="ARBA00004123"/>
    </source>
</evidence>
<name>A0AAD3S2Y7_NEPGR</name>
<dbReference type="InterPro" id="IPR035913">
    <property type="entry name" value="RPB5-like_sf"/>
</dbReference>
<dbReference type="AlphaFoldDB" id="A0AAD3S2Y7"/>
<keyword evidence="2" id="KW-0804">Transcription</keyword>
<comment type="subcellular location">
    <subcellularLocation>
        <location evidence="1">Nucleus</location>
    </subcellularLocation>
</comment>
<protein>
    <recommendedName>
        <fullName evidence="9">RPB5 homolog</fullName>
    </recommendedName>
</protein>
<dbReference type="SUPFAM" id="SSF55287">
    <property type="entry name" value="RPB5-like RNA polymerase subunit"/>
    <property type="match status" value="1"/>
</dbReference>
<evidence type="ECO:0000259" key="6">
    <source>
        <dbReference type="Pfam" id="PF03871"/>
    </source>
</evidence>
<gene>
    <name evidence="7" type="ORF">Nepgr_005156</name>
</gene>
<dbReference type="GO" id="GO:0005736">
    <property type="term" value="C:RNA polymerase I complex"/>
    <property type="evidence" value="ECO:0007669"/>
    <property type="project" value="TreeGrafter"/>
</dbReference>
<dbReference type="FunFam" id="3.90.940.20:FF:000001">
    <property type="entry name" value="DNA-directed RNA polymerases I, II, and III subunit RPABC1"/>
    <property type="match status" value="1"/>
</dbReference>
<dbReference type="InterPro" id="IPR005571">
    <property type="entry name" value="RNA_pol_Rpb5_N"/>
</dbReference>
<dbReference type="PIRSF" id="PIRSF000747">
    <property type="entry name" value="RPB5"/>
    <property type="match status" value="1"/>
</dbReference>
<dbReference type="InterPro" id="IPR036710">
    <property type="entry name" value="RNA_pol_Rpb5_N_sf"/>
</dbReference>
<dbReference type="PANTHER" id="PTHR10535">
    <property type="entry name" value="DNA-DIRECTED RNA POLYMERASES I, II, AND III SUBUNIT RPABC1"/>
    <property type="match status" value="1"/>
</dbReference>
<dbReference type="EMBL" id="BSYO01000004">
    <property type="protein sequence ID" value="GMH03317.1"/>
    <property type="molecule type" value="Genomic_DNA"/>
</dbReference>
<sequence>MLTEEEITKLYRIWKTVMTMLKDRGYLVADLETRITKEEFINKFGVNMERKDLIIHKTNPNKPSDKIYVFFPDGVKVGVQTLRAYTELMKSENVFKAILVVQQSMSSYALSCLSAIAAKFHIQVFQETELLVNKTEHVLVPEHQPLTDQEKEALLQRYTVSLAQLPRIQVTDPIAKYYGLMRGQVVRIIRPSETAGQYITYRCVV</sequence>
<dbReference type="InterPro" id="IPR014381">
    <property type="entry name" value="Arch_Rpo5/euc_Rpb5"/>
</dbReference>
<dbReference type="Gene3D" id="3.90.940.20">
    <property type="entry name" value="RPB5-like RNA polymerase subunit"/>
    <property type="match status" value="1"/>
</dbReference>
<evidence type="ECO:0000313" key="7">
    <source>
        <dbReference type="EMBL" id="GMH03317.1"/>
    </source>
</evidence>
<dbReference type="Proteomes" id="UP001279734">
    <property type="component" value="Unassembled WGS sequence"/>
</dbReference>
<dbReference type="Gene3D" id="3.40.1340.10">
    <property type="entry name" value="RNA polymerase, Rpb5, N-terminal domain"/>
    <property type="match status" value="1"/>
</dbReference>
<dbReference type="Pfam" id="PF03871">
    <property type="entry name" value="RNA_pol_Rpb5_N"/>
    <property type="match status" value="1"/>
</dbReference>
<reference evidence="7" key="1">
    <citation type="submission" date="2023-05" db="EMBL/GenBank/DDBJ databases">
        <title>Nepenthes gracilis genome sequencing.</title>
        <authorList>
            <person name="Fukushima K."/>
        </authorList>
    </citation>
    <scope>NUCLEOTIDE SEQUENCE</scope>
    <source>
        <strain evidence="7">SING2019-196</strain>
    </source>
</reference>
<dbReference type="GO" id="GO:0005666">
    <property type="term" value="C:RNA polymerase III complex"/>
    <property type="evidence" value="ECO:0007669"/>
    <property type="project" value="TreeGrafter"/>
</dbReference>
<dbReference type="SUPFAM" id="SSF53036">
    <property type="entry name" value="Eukaryotic RPB5 N-terminal domain"/>
    <property type="match status" value="1"/>
</dbReference>
<feature type="domain" description="RNA polymerase Rpb5 N-terminal" evidence="6">
    <location>
        <begin position="4"/>
        <end position="89"/>
    </location>
</feature>
<dbReference type="FunFam" id="3.40.1340.10:FF:000001">
    <property type="entry name" value="DNA-directed RNA polymerases I, II, and III subunit RPABC1"/>
    <property type="match status" value="1"/>
</dbReference>
<proteinExistence type="inferred from homology"/>
<comment type="caution">
    <text evidence="7">The sequence shown here is derived from an EMBL/GenBank/DDBJ whole genome shotgun (WGS) entry which is preliminary data.</text>
</comment>
<keyword evidence="8" id="KW-1185">Reference proteome</keyword>
<dbReference type="GO" id="GO:0042797">
    <property type="term" value="P:tRNA transcription by RNA polymerase III"/>
    <property type="evidence" value="ECO:0007669"/>
    <property type="project" value="TreeGrafter"/>
</dbReference>
<evidence type="ECO:0000256" key="2">
    <source>
        <dbReference type="ARBA" id="ARBA00023163"/>
    </source>
</evidence>
<organism evidence="7 8">
    <name type="scientific">Nepenthes gracilis</name>
    <name type="common">Slender pitcher plant</name>
    <dbReference type="NCBI Taxonomy" id="150966"/>
    <lineage>
        <taxon>Eukaryota</taxon>
        <taxon>Viridiplantae</taxon>
        <taxon>Streptophyta</taxon>
        <taxon>Embryophyta</taxon>
        <taxon>Tracheophyta</taxon>
        <taxon>Spermatophyta</taxon>
        <taxon>Magnoliopsida</taxon>
        <taxon>eudicotyledons</taxon>
        <taxon>Gunneridae</taxon>
        <taxon>Pentapetalae</taxon>
        <taxon>Caryophyllales</taxon>
        <taxon>Nepenthaceae</taxon>
        <taxon>Nepenthes</taxon>
    </lineage>
</organism>
<dbReference type="InterPro" id="IPR000783">
    <property type="entry name" value="RNA_pol_subH/Rpb5_C"/>
</dbReference>
<dbReference type="Pfam" id="PF01191">
    <property type="entry name" value="RNA_pol_Rpb5_C"/>
    <property type="match status" value="1"/>
</dbReference>
<keyword evidence="3" id="KW-0539">Nucleus</keyword>
<evidence type="ECO:0000313" key="8">
    <source>
        <dbReference type="Proteomes" id="UP001279734"/>
    </source>
</evidence>
<comment type="similarity">
    <text evidence="4">Belongs to the archaeal Rpo5/eukaryotic RPB5 RNA polymerase subunit family.</text>
</comment>
<dbReference type="GO" id="GO:0003677">
    <property type="term" value="F:DNA binding"/>
    <property type="evidence" value="ECO:0007669"/>
    <property type="project" value="InterPro"/>
</dbReference>
<evidence type="ECO:0000256" key="3">
    <source>
        <dbReference type="ARBA" id="ARBA00023242"/>
    </source>
</evidence>
<dbReference type="PANTHER" id="PTHR10535:SF0">
    <property type="entry name" value="DNA-DIRECTED RNA POLYMERASES I, II, AND III SUBUNIT RPABC1"/>
    <property type="match status" value="1"/>
</dbReference>
<dbReference type="GO" id="GO:0006366">
    <property type="term" value="P:transcription by RNA polymerase II"/>
    <property type="evidence" value="ECO:0007669"/>
    <property type="project" value="TreeGrafter"/>
</dbReference>
<dbReference type="GO" id="GO:0005665">
    <property type="term" value="C:RNA polymerase II, core complex"/>
    <property type="evidence" value="ECO:0007669"/>
    <property type="project" value="TreeGrafter"/>
</dbReference>